<sequence length="379" mass="41062">MAKTTEEGRLSEAWLDRGTLGVPVHLKSRGRYWGCSGDRVAFDKKGACCDEKFVLSTDVEKGVHVLKTEDGRCCSFRPGGPIELVKHDEMLGYESVRSLGGARLAGASLEVRGEVCIGSASWGGLLEPLDKGLVAFRGEGGGSASARKWNLVHRGNSIFTITLVQKPSAARRGVRRQKREQVLFVGKGNEVGITSEDSHVFPSRASLFQVKPRVVGGVLCFTIEHQRGRLSASPTGSLRVAPSLGGWRKPGTSEHFVLFSAESSSGGMKPAPLQNLCARMVDDEELLELIGLGRQGREHQEGAKGGVPGDFQCCATCGDVVCPLEPETNPNHYRYLEVQLRRLNGGTTTGRNVRAGQLVKVMGTLLAFTRLRSFFLTHM</sequence>
<dbReference type="Proteomes" id="UP000316726">
    <property type="component" value="Chromosome 3"/>
</dbReference>
<evidence type="ECO:0000313" key="2">
    <source>
        <dbReference type="Proteomes" id="UP000316726"/>
    </source>
</evidence>
<accession>A0A5B8MHB6</accession>
<reference evidence="1 2" key="1">
    <citation type="submission" date="2018-07" db="EMBL/GenBank/DDBJ databases">
        <title>The complete nuclear genome of the prasinophyte Chloropicon primus (CCMP1205).</title>
        <authorList>
            <person name="Pombert J.-F."/>
            <person name="Otis C."/>
            <person name="Turmel M."/>
            <person name="Lemieux C."/>
        </authorList>
    </citation>
    <scope>NUCLEOTIDE SEQUENCE [LARGE SCALE GENOMIC DNA]</scope>
    <source>
        <strain evidence="1 2">CCMP1205</strain>
    </source>
</reference>
<gene>
    <name evidence="1" type="ORF">A3770_03p23510</name>
</gene>
<organism evidence="1 2">
    <name type="scientific">Chloropicon primus</name>
    <dbReference type="NCBI Taxonomy" id="1764295"/>
    <lineage>
        <taxon>Eukaryota</taxon>
        <taxon>Viridiplantae</taxon>
        <taxon>Chlorophyta</taxon>
        <taxon>Chloropicophyceae</taxon>
        <taxon>Chloropicales</taxon>
        <taxon>Chloropicaceae</taxon>
        <taxon>Chloropicon</taxon>
    </lineage>
</organism>
<keyword evidence="2" id="KW-1185">Reference proteome</keyword>
<name>A0A5B8MHB6_9CHLO</name>
<proteinExistence type="predicted"/>
<dbReference type="EMBL" id="CP031036">
    <property type="protein sequence ID" value="QDZ19833.1"/>
    <property type="molecule type" value="Genomic_DNA"/>
</dbReference>
<protein>
    <submittedName>
        <fullName evidence="1">Uncharacterized protein</fullName>
    </submittedName>
</protein>
<dbReference type="AlphaFoldDB" id="A0A5B8MHB6"/>
<evidence type="ECO:0000313" key="1">
    <source>
        <dbReference type="EMBL" id="QDZ19833.1"/>
    </source>
</evidence>